<evidence type="ECO:0000256" key="1">
    <source>
        <dbReference type="SAM" id="MobiDB-lite"/>
    </source>
</evidence>
<feature type="region of interest" description="Disordered" evidence="1">
    <location>
        <begin position="32"/>
        <end position="51"/>
    </location>
</feature>
<proteinExistence type="predicted"/>
<dbReference type="Proteomes" id="UP000887159">
    <property type="component" value="Unassembled WGS sequence"/>
</dbReference>
<comment type="caution">
    <text evidence="2">The sequence shown here is derived from an EMBL/GenBank/DDBJ whole genome shotgun (WGS) entry which is preliminary data.</text>
</comment>
<dbReference type="AlphaFoldDB" id="A0A8X6RCV2"/>
<protein>
    <submittedName>
        <fullName evidence="2">Uncharacterized protein</fullName>
    </submittedName>
</protein>
<reference evidence="2" key="1">
    <citation type="submission" date="2020-08" db="EMBL/GenBank/DDBJ databases">
        <title>Multicomponent nature underlies the extraordinary mechanical properties of spider dragline silk.</title>
        <authorList>
            <person name="Kono N."/>
            <person name="Nakamura H."/>
            <person name="Mori M."/>
            <person name="Yoshida Y."/>
            <person name="Ohtoshi R."/>
            <person name="Malay A.D."/>
            <person name="Moran D.A.P."/>
            <person name="Tomita M."/>
            <person name="Numata K."/>
            <person name="Arakawa K."/>
        </authorList>
    </citation>
    <scope>NUCLEOTIDE SEQUENCE</scope>
</reference>
<gene>
    <name evidence="2" type="ORF">TNCV_3820121</name>
</gene>
<sequence>MRNKEDLLIKDLLLEEMAIELLEQRESLRNDAKKNIETLQSEKRKTYKRRRERKLRYTKKSVVETELKHPSRDSPRPQKFPSRVQIEAFHWKGVIFTQDVPTGQTVNTDCQGRFIQHHLCSYATETSTFIAKQSLHQVAENPLGDMSPKISISLCNGCRENLETPSLAI</sequence>
<organism evidence="2 3">
    <name type="scientific">Trichonephila clavipes</name>
    <name type="common">Golden silk orbweaver</name>
    <name type="synonym">Nephila clavipes</name>
    <dbReference type="NCBI Taxonomy" id="2585209"/>
    <lineage>
        <taxon>Eukaryota</taxon>
        <taxon>Metazoa</taxon>
        <taxon>Ecdysozoa</taxon>
        <taxon>Arthropoda</taxon>
        <taxon>Chelicerata</taxon>
        <taxon>Arachnida</taxon>
        <taxon>Araneae</taxon>
        <taxon>Araneomorphae</taxon>
        <taxon>Entelegynae</taxon>
        <taxon>Araneoidea</taxon>
        <taxon>Nephilidae</taxon>
        <taxon>Trichonephila</taxon>
    </lineage>
</organism>
<evidence type="ECO:0000313" key="3">
    <source>
        <dbReference type="Proteomes" id="UP000887159"/>
    </source>
</evidence>
<feature type="compositionally biased region" description="Basic and acidic residues" evidence="1">
    <location>
        <begin position="32"/>
        <end position="44"/>
    </location>
</feature>
<accession>A0A8X6RCV2</accession>
<evidence type="ECO:0000313" key="2">
    <source>
        <dbReference type="EMBL" id="GFX87282.1"/>
    </source>
</evidence>
<keyword evidence="3" id="KW-1185">Reference proteome</keyword>
<dbReference type="EMBL" id="BMAU01021032">
    <property type="protein sequence ID" value="GFX87282.1"/>
    <property type="molecule type" value="Genomic_DNA"/>
</dbReference>
<name>A0A8X6RCV2_TRICX</name>